<dbReference type="PROSITE" id="PS50924">
    <property type="entry name" value="MHYT"/>
    <property type="match status" value="1"/>
</dbReference>
<feature type="transmembrane region" description="Helical" evidence="1">
    <location>
        <begin position="46"/>
        <end position="70"/>
    </location>
</feature>
<feature type="transmembrane region" description="Helical" evidence="1">
    <location>
        <begin position="146"/>
        <end position="168"/>
    </location>
</feature>
<accession>A0ABT3UX57</accession>
<dbReference type="Pfam" id="PF03707">
    <property type="entry name" value="MHYT"/>
    <property type="match status" value="2"/>
</dbReference>
<dbReference type="InterPro" id="IPR005330">
    <property type="entry name" value="MHYT_dom"/>
</dbReference>
<evidence type="ECO:0000256" key="2">
    <source>
        <dbReference type="SAM" id="MobiDB-lite"/>
    </source>
</evidence>
<comment type="caution">
    <text evidence="4">The sequence shown here is derived from an EMBL/GenBank/DDBJ whole genome shotgun (WGS) entry which is preliminary data.</text>
</comment>
<keyword evidence="1" id="KW-1133">Transmembrane helix</keyword>
<feature type="transmembrane region" description="Helical" evidence="1">
    <location>
        <begin position="82"/>
        <end position="103"/>
    </location>
</feature>
<feature type="domain" description="MHYT" evidence="3">
    <location>
        <begin position="10"/>
        <end position="199"/>
    </location>
</feature>
<keyword evidence="1" id="KW-0812">Transmembrane</keyword>
<feature type="transmembrane region" description="Helical" evidence="1">
    <location>
        <begin position="110"/>
        <end position="134"/>
    </location>
</feature>
<gene>
    <name evidence="4" type="ORF">K3769_03825</name>
</gene>
<dbReference type="RefSeq" id="WP_267025026.1">
    <property type="nucleotide sequence ID" value="NZ_JAIFZO010000002.1"/>
</dbReference>
<evidence type="ECO:0000313" key="4">
    <source>
        <dbReference type="EMBL" id="MCX4231918.1"/>
    </source>
</evidence>
<feature type="region of interest" description="Disordered" evidence="2">
    <location>
        <begin position="253"/>
        <end position="293"/>
    </location>
</feature>
<name>A0ABT3UX57_9ACTN</name>
<keyword evidence="5" id="KW-1185">Reference proteome</keyword>
<evidence type="ECO:0000256" key="1">
    <source>
        <dbReference type="PROSITE-ProRule" id="PRU00244"/>
    </source>
</evidence>
<keyword evidence="1" id="KW-0472">Membrane</keyword>
<dbReference type="PANTHER" id="PTHR35152:SF1">
    <property type="entry name" value="DOMAIN SIGNALLING PROTEIN, PUTATIVE (AFU_ORTHOLOGUE AFUA_5G11310)-RELATED"/>
    <property type="match status" value="1"/>
</dbReference>
<feature type="transmembrane region" description="Helical" evidence="1">
    <location>
        <begin position="175"/>
        <end position="196"/>
    </location>
</feature>
<proteinExistence type="predicted"/>
<evidence type="ECO:0000313" key="5">
    <source>
        <dbReference type="Proteomes" id="UP001165590"/>
    </source>
</evidence>
<evidence type="ECO:0000259" key="3">
    <source>
        <dbReference type="PROSITE" id="PS50924"/>
    </source>
</evidence>
<sequence>MQGTVDGFSYGMITPLTAYVMACLGAALGLRCITRSLRDDRSWRPGWLALGAASIGCGIWTMHFIAMIGFQVEESRIHYDTGLTILSLAVAIAVVGLGVLAVGCRGANTATLLVAGTFTGLGVAAMHYIGMAAIRLNGDLRYEVRTVALSVLIAVVAATAALWAAVAIRGFLTSLAAGLVMGVAVTGMHYTGMAAVSVHLHVAVGTPDSGDPAHSLLLPMLIGPVLFLALAGVVVMFDPMLVLGDGDWNRAASRRRTPAPNTQPPTWSGSAFDARPGTDRRGYGPGTPGRRDS</sequence>
<dbReference type="EMBL" id="JAIFZO010000002">
    <property type="protein sequence ID" value="MCX4231918.1"/>
    <property type="molecule type" value="Genomic_DNA"/>
</dbReference>
<organism evidence="4 5">
    <name type="scientific">Streptomyces ortus</name>
    <dbReference type="NCBI Taxonomy" id="2867268"/>
    <lineage>
        <taxon>Bacteria</taxon>
        <taxon>Bacillati</taxon>
        <taxon>Actinomycetota</taxon>
        <taxon>Actinomycetes</taxon>
        <taxon>Kitasatosporales</taxon>
        <taxon>Streptomycetaceae</taxon>
        <taxon>Streptomyces</taxon>
    </lineage>
</organism>
<protein>
    <recommendedName>
        <fullName evidence="3">MHYT domain-containing protein</fullName>
    </recommendedName>
</protein>
<dbReference type="PANTHER" id="PTHR35152">
    <property type="entry name" value="DOMAIN SIGNALLING PROTEIN, PUTATIVE (AFU_ORTHOLOGUE AFUA_5G11310)-RELATED"/>
    <property type="match status" value="1"/>
</dbReference>
<feature type="transmembrane region" description="Helical" evidence="1">
    <location>
        <begin position="12"/>
        <end position="34"/>
    </location>
</feature>
<dbReference type="Proteomes" id="UP001165590">
    <property type="component" value="Unassembled WGS sequence"/>
</dbReference>
<feature type="transmembrane region" description="Helical" evidence="1">
    <location>
        <begin position="216"/>
        <end position="237"/>
    </location>
</feature>
<reference evidence="4" key="1">
    <citation type="journal article" date="2022" name="bioRxiv">
        <title>Discovery and biosynthetic assessment of Streptomyces ortus sp nov. isolated from a deep-sea sponge.</title>
        <authorList>
            <person name="Williams S.E."/>
        </authorList>
    </citation>
    <scope>NUCLEOTIDE SEQUENCE</scope>
    <source>
        <strain evidence="4">A15ISP2-DRY2</strain>
    </source>
</reference>